<comment type="caution">
    <text evidence="2">The sequence shown here is derived from an EMBL/GenBank/DDBJ whole genome shotgun (WGS) entry which is preliminary data.</text>
</comment>
<accession>A0A0W0FUE2</accession>
<dbReference type="EMBL" id="LATX01001624">
    <property type="protein sequence ID" value="KTB39941.1"/>
    <property type="molecule type" value="Genomic_DNA"/>
</dbReference>
<feature type="compositionally biased region" description="Acidic residues" evidence="1">
    <location>
        <begin position="71"/>
        <end position="80"/>
    </location>
</feature>
<dbReference type="Proteomes" id="UP000054988">
    <property type="component" value="Unassembled WGS sequence"/>
</dbReference>
<protein>
    <submittedName>
        <fullName evidence="2">Uncharacterized protein</fullName>
    </submittedName>
</protein>
<organism evidence="2 3">
    <name type="scientific">Moniliophthora roreri</name>
    <name type="common">Frosty pod rot fungus</name>
    <name type="synonym">Monilia roreri</name>
    <dbReference type="NCBI Taxonomy" id="221103"/>
    <lineage>
        <taxon>Eukaryota</taxon>
        <taxon>Fungi</taxon>
        <taxon>Dikarya</taxon>
        <taxon>Basidiomycota</taxon>
        <taxon>Agaricomycotina</taxon>
        <taxon>Agaricomycetes</taxon>
        <taxon>Agaricomycetidae</taxon>
        <taxon>Agaricales</taxon>
        <taxon>Marasmiineae</taxon>
        <taxon>Marasmiaceae</taxon>
        <taxon>Moniliophthora</taxon>
    </lineage>
</organism>
<evidence type="ECO:0000313" key="3">
    <source>
        <dbReference type="Proteomes" id="UP000054988"/>
    </source>
</evidence>
<gene>
    <name evidence="2" type="ORF">WG66_7483</name>
</gene>
<sequence length="104" mass="12458">MARYEPISLPENIYDLMDMSREQIEKMVEDKERKQYVGEDFMFPNIPEMKRPEPGRELVDDDNIKGKQQSENEDIEDIDLDEPRQTRQWKIQRELEVLMVGLGK</sequence>
<feature type="region of interest" description="Disordered" evidence="1">
    <location>
        <begin position="44"/>
        <end position="81"/>
    </location>
</feature>
<reference evidence="2 3" key="1">
    <citation type="submission" date="2015-12" db="EMBL/GenBank/DDBJ databases">
        <title>Draft genome sequence of Moniliophthora roreri, the causal agent of frosty pod rot of cacao.</title>
        <authorList>
            <person name="Aime M.C."/>
            <person name="Diaz-Valderrama J.R."/>
            <person name="Kijpornyongpan T."/>
            <person name="Phillips-Mora W."/>
        </authorList>
    </citation>
    <scope>NUCLEOTIDE SEQUENCE [LARGE SCALE GENOMIC DNA]</scope>
    <source>
        <strain evidence="2 3">MCA 2952</strain>
    </source>
</reference>
<feature type="compositionally biased region" description="Basic and acidic residues" evidence="1">
    <location>
        <begin position="48"/>
        <end position="70"/>
    </location>
</feature>
<dbReference type="AlphaFoldDB" id="A0A0W0FUE2"/>
<proteinExistence type="predicted"/>
<evidence type="ECO:0000313" key="2">
    <source>
        <dbReference type="EMBL" id="KTB39941.1"/>
    </source>
</evidence>
<evidence type="ECO:0000256" key="1">
    <source>
        <dbReference type="SAM" id="MobiDB-lite"/>
    </source>
</evidence>
<name>A0A0W0FUE2_MONRR</name>